<keyword evidence="2" id="KW-0680">Restriction system</keyword>
<feature type="domain" description="Type I restriction modification DNA specificity" evidence="4">
    <location>
        <begin position="16"/>
        <end position="92"/>
    </location>
</feature>
<evidence type="ECO:0000313" key="5">
    <source>
        <dbReference type="EMBL" id="AQQ70758.1"/>
    </source>
</evidence>
<dbReference type="REBASE" id="185711">
    <property type="entry name" value="S2.PbaD1ORF1120P"/>
</dbReference>
<keyword evidence="6" id="KW-1185">Reference proteome</keyword>
<organism evidence="5 6">
    <name type="scientific">Limihaloglobus sulfuriphilus</name>
    <dbReference type="NCBI Taxonomy" id="1851148"/>
    <lineage>
        <taxon>Bacteria</taxon>
        <taxon>Pseudomonadati</taxon>
        <taxon>Planctomycetota</taxon>
        <taxon>Phycisphaerae</taxon>
        <taxon>Sedimentisphaerales</taxon>
        <taxon>Sedimentisphaeraceae</taxon>
        <taxon>Limihaloglobus</taxon>
    </lineage>
</organism>
<evidence type="ECO:0000256" key="2">
    <source>
        <dbReference type="ARBA" id="ARBA00022747"/>
    </source>
</evidence>
<evidence type="ECO:0000256" key="3">
    <source>
        <dbReference type="ARBA" id="ARBA00023125"/>
    </source>
</evidence>
<dbReference type="STRING" id="1851148.SMSP2_01119"/>
<dbReference type="Proteomes" id="UP000188181">
    <property type="component" value="Chromosome"/>
</dbReference>
<dbReference type="Pfam" id="PF01420">
    <property type="entry name" value="Methylase_S"/>
    <property type="match status" value="1"/>
</dbReference>
<dbReference type="EMBL" id="CP019646">
    <property type="protein sequence ID" value="AQQ70758.1"/>
    <property type="molecule type" value="Genomic_DNA"/>
</dbReference>
<dbReference type="GO" id="GO:0009307">
    <property type="term" value="P:DNA restriction-modification system"/>
    <property type="evidence" value="ECO:0007669"/>
    <property type="project" value="UniProtKB-KW"/>
</dbReference>
<dbReference type="SUPFAM" id="SSF116734">
    <property type="entry name" value="DNA methylase specificity domain"/>
    <property type="match status" value="1"/>
</dbReference>
<evidence type="ECO:0000313" key="6">
    <source>
        <dbReference type="Proteomes" id="UP000188181"/>
    </source>
</evidence>
<accession>A0A1Q2MDZ8</accession>
<gene>
    <name evidence="5" type="ORF">SMSP2_01119</name>
</gene>
<dbReference type="RefSeq" id="WP_146682998.1">
    <property type="nucleotide sequence ID" value="NZ_CP019646.1"/>
</dbReference>
<sequence length="107" mass="12390">MQVRKGYKQTEVGVIPEDWDVKEIKHIAPLQRGFDLPNTKLQKGEFPVVYSNGVEHYHIEYKVRAPGVVTGRSGTIGKVTFINENYWPHNTSLWVTDFQKNVPLFIY</sequence>
<evidence type="ECO:0000256" key="1">
    <source>
        <dbReference type="ARBA" id="ARBA00010923"/>
    </source>
</evidence>
<reference evidence="6" key="1">
    <citation type="submission" date="2017-02" db="EMBL/GenBank/DDBJ databases">
        <title>Comparative genomics and description of representatives of a novel lineage of planctomycetes thriving in anoxic sediments.</title>
        <authorList>
            <person name="Spring S."/>
            <person name="Bunk B."/>
            <person name="Sproer C."/>
        </authorList>
    </citation>
    <scope>NUCLEOTIDE SEQUENCE [LARGE SCALE GENOMIC DNA]</scope>
    <source>
        <strain evidence="6">SM-Chi-D1</strain>
    </source>
</reference>
<keyword evidence="3" id="KW-0238">DNA-binding</keyword>
<proteinExistence type="inferred from homology"/>
<comment type="similarity">
    <text evidence="1">Belongs to the type-I restriction system S methylase family.</text>
</comment>
<evidence type="ECO:0000259" key="4">
    <source>
        <dbReference type="Pfam" id="PF01420"/>
    </source>
</evidence>
<dbReference type="GO" id="GO:0003677">
    <property type="term" value="F:DNA binding"/>
    <property type="evidence" value="ECO:0007669"/>
    <property type="project" value="UniProtKB-KW"/>
</dbReference>
<dbReference type="Gene3D" id="3.90.220.20">
    <property type="entry name" value="DNA methylase specificity domains"/>
    <property type="match status" value="1"/>
</dbReference>
<dbReference type="OrthoDB" id="9811611at2"/>
<name>A0A1Q2MDZ8_9BACT</name>
<dbReference type="InterPro" id="IPR000055">
    <property type="entry name" value="Restrct_endonuc_typeI_TRD"/>
</dbReference>
<dbReference type="InterPro" id="IPR044946">
    <property type="entry name" value="Restrct_endonuc_typeI_TRD_sf"/>
</dbReference>
<dbReference type="KEGG" id="pbas:SMSP2_01119"/>
<dbReference type="AlphaFoldDB" id="A0A1Q2MDZ8"/>
<protein>
    <recommendedName>
        <fullName evidence="4">Type I restriction modification DNA specificity domain-containing protein</fullName>
    </recommendedName>
</protein>